<dbReference type="Gene3D" id="3.30.900.20">
    <property type="match status" value="1"/>
</dbReference>
<gene>
    <name evidence="1" type="ORF">pipiens_014742</name>
</gene>
<dbReference type="EMBL" id="JBEHCU010009570">
    <property type="protein sequence ID" value="KAL1379655.1"/>
    <property type="molecule type" value="Genomic_DNA"/>
</dbReference>
<evidence type="ECO:0000313" key="1">
    <source>
        <dbReference type="EMBL" id="KAL1379655.1"/>
    </source>
</evidence>
<proteinExistence type="predicted"/>
<protein>
    <recommendedName>
        <fullName evidence="3">MAD2L1-binding protein</fullName>
    </recommendedName>
</protein>
<comment type="caution">
    <text evidence="1">The sequence shown here is derived from an EMBL/GenBank/DDBJ whole genome shotgun (WGS) entry which is preliminary data.</text>
</comment>
<sequence length="281" mass="31888">MKHKTALTMDVPLSVDVVTGETCSRAVQKVIEVLLYQRNQIPFCYDTFRTIVAKFVKKEATQEGEDPDWKDYRLVKQRDAAVDTLDRIRQLFKELPSVTSQGSSVLLLFGSTVYTAKEAFLVNLPPVNPDHHADLHRPTLETALKQLAMALTLSEELQTGSERITGPTRMFLLVNRVETESDVPCPSWQRMEEFRLPASCHRHVINLFQNSRDVRRLTCCKEMPIYEEEGDVEIGQEAMEVEEGGVVEPEELALAWYQIGEGLKGYKDAEVKGKLIWNCGS</sequence>
<evidence type="ECO:0000313" key="2">
    <source>
        <dbReference type="Proteomes" id="UP001562425"/>
    </source>
</evidence>
<dbReference type="PANTHER" id="PTHR15681">
    <property type="entry name" value="MAD2L1-BINDING PROTEIN"/>
    <property type="match status" value="1"/>
</dbReference>
<name>A0ABD1CTA6_CULPP</name>
<dbReference type="InterPro" id="IPR053729">
    <property type="entry name" value="MAD2L1BP_domain_sf"/>
</dbReference>
<dbReference type="InterPro" id="IPR009511">
    <property type="entry name" value="MAD1/Cdc20-bound-Mad2-bd"/>
</dbReference>
<organism evidence="1 2">
    <name type="scientific">Culex pipiens pipiens</name>
    <name type="common">Northern house mosquito</name>
    <dbReference type="NCBI Taxonomy" id="38569"/>
    <lineage>
        <taxon>Eukaryota</taxon>
        <taxon>Metazoa</taxon>
        <taxon>Ecdysozoa</taxon>
        <taxon>Arthropoda</taxon>
        <taxon>Hexapoda</taxon>
        <taxon>Insecta</taxon>
        <taxon>Pterygota</taxon>
        <taxon>Neoptera</taxon>
        <taxon>Endopterygota</taxon>
        <taxon>Diptera</taxon>
        <taxon>Nematocera</taxon>
        <taxon>Culicoidea</taxon>
        <taxon>Culicidae</taxon>
        <taxon>Culicinae</taxon>
        <taxon>Culicini</taxon>
        <taxon>Culex</taxon>
        <taxon>Culex</taxon>
    </lineage>
</organism>
<dbReference type="AlphaFoldDB" id="A0ABD1CTA6"/>
<keyword evidence="2" id="KW-1185">Reference proteome</keyword>
<dbReference type="Proteomes" id="UP001562425">
    <property type="component" value="Unassembled WGS sequence"/>
</dbReference>
<evidence type="ECO:0008006" key="3">
    <source>
        <dbReference type="Google" id="ProtNLM"/>
    </source>
</evidence>
<dbReference type="PANTHER" id="PTHR15681:SF1">
    <property type="entry name" value="MAD2L1-BINDING PROTEIN"/>
    <property type="match status" value="1"/>
</dbReference>
<reference evidence="1 2" key="1">
    <citation type="submission" date="2024-05" db="EMBL/GenBank/DDBJ databases">
        <title>Culex pipiens pipiens assembly and annotation.</title>
        <authorList>
            <person name="Alout H."/>
            <person name="Durand T."/>
        </authorList>
    </citation>
    <scope>NUCLEOTIDE SEQUENCE [LARGE SCALE GENOMIC DNA]</scope>
    <source>
        <strain evidence="1">HA-2024</strain>
        <tissue evidence="1">Whole body</tissue>
    </source>
</reference>
<accession>A0ABD1CTA6</accession>